<proteinExistence type="predicted"/>
<reference evidence="1" key="2">
    <citation type="journal article" date="2015" name="Fish Shellfish Immunol.">
        <title>Early steps in the European eel (Anguilla anguilla)-Vibrio vulnificus interaction in the gills: Role of the RtxA13 toxin.</title>
        <authorList>
            <person name="Callol A."/>
            <person name="Pajuelo D."/>
            <person name="Ebbesson L."/>
            <person name="Teles M."/>
            <person name="MacKenzie S."/>
            <person name="Amaro C."/>
        </authorList>
    </citation>
    <scope>NUCLEOTIDE SEQUENCE</scope>
</reference>
<dbReference type="AlphaFoldDB" id="A0A0E9W663"/>
<sequence length="97" mass="10842">MEQLRAVQPNKRSGFSPVPHRIDPGSMLRFPCSSFSRITAVCGPYCRLKKVFLCMYTDGDCQSSEPCDIIVTSLKGNLNWKKMGVFAIQGCGLVYLF</sequence>
<accession>A0A0E9W663</accession>
<reference evidence="1" key="1">
    <citation type="submission" date="2014-11" db="EMBL/GenBank/DDBJ databases">
        <authorList>
            <person name="Amaro Gonzalez C."/>
        </authorList>
    </citation>
    <scope>NUCLEOTIDE SEQUENCE</scope>
</reference>
<protein>
    <submittedName>
        <fullName evidence="1">Uncharacterized protein</fullName>
    </submittedName>
</protein>
<name>A0A0E9W663_ANGAN</name>
<organism evidence="1">
    <name type="scientific">Anguilla anguilla</name>
    <name type="common">European freshwater eel</name>
    <name type="synonym">Muraena anguilla</name>
    <dbReference type="NCBI Taxonomy" id="7936"/>
    <lineage>
        <taxon>Eukaryota</taxon>
        <taxon>Metazoa</taxon>
        <taxon>Chordata</taxon>
        <taxon>Craniata</taxon>
        <taxon>Vertebrata</taxon>
        <taxon>Euteleostomi</taxon>
        <taxon>Actinopterygii</taxon>
        <taxon>Neopterygii</taxon>
        <taxon>Teleostei</taxon>
        <taxon>Anguilliformes</taxon>
        <taxon>Anguillidae</taxon>
        <taxon>Anguilla</taxon>
    </lineage>
</organism>
<evidence type="ECO:0000313" key="1">
    <source>
        <dbReference type="EMBL" id="JAH85837.1"/>
    </source>
</evidence>
<dbReference type="EMBL" id="GBXM01022740">
    <property type="protein sequence ID" value="JAH85837.1"/>
    <property type="molecule type" value="Transcribed_RNA"/>
</dbReference>